<evidence type="ECO:0000313" key="1">
    <source>
        <dbReference type="EMBL" id="SVD15014.1"/>
    </source>
</evidence>
<feature type="non-terminal residue" evidence="1">
    <location>
        <position position="30"/>
    </location>
</feature>
<gene>
    <name evidence="1" type="ORF">METZ01_LOCUS367868</name>
</gene>
<dbReference type="EMBL" id="UINC01132597">
    <property type="protein sequence ID" value="SVD15014.1"/>
    <property type="molecule type" value="Genomic_DNA"/>
</dbReference>
<reference evidence="1" key="1">
    <citation type="submission" date="2018-05" db="EMBL/GenBank/DDBJ databases">
        <authorList>
            <person name="Lanie J.A."/>
            <person name="Ng W.-L."/>
            <person name="Kazmierczak K.M."/>
            <person name="Andrzejewski T.M."/>
            <person name="Davidsen T.M."/>
            <person name="Wayne K.J."/>
            <person name="Tettelin H."/>
            <person name="Glass J.I."/>
            <person name="Rusch D."/>
            <person name="Podicherti R."/>
            <person name="Tsui H.-C.T."/>
            <person name="Winkler M.E."/>
        </authorList>
    </citation>
    <scope>NUCLEOTIDE SEQUENCE</scope>
</reference>
<sequence>MVLTFSSVTRADTITIIEEVITTETITEFV</sequence>
<proteinExistence type="predicted"/>
<name>A0A382SYP9_9ZZZZ</name>
<protein>
    <submittedName>
        <fullName evidence="1">Uncharacterized protein</fullName>
    </submittedName>
</protein>
<organism evidence="1">
    <name type="scientific">marine metagenome</name>
    <dbReference type="NCBI Taxonomy" id="408172"/>
    <lineage>
        <taxon>unclassified sequences</taxon>
        <taxon>metagenomes</taxon>
        <taxon>ecological metagenomes</taxon>
    </lineage>
</organism>
<dbReference type="AlphaFoldDB" id="A0A382SYP9"/>
<accession>A0A382SYP9</accession>